<keyword evidence="2" id="KW-1185">Reference proteome</keyword>
<organism evidence="1 2">
    <name type="scientific">Thelonectria olida</name>
    <dbReference type="NCBI Taxonomy" id="1576542"/>
    <lineage>
        <taxon>Eukaryota</taxon>
        <taxon>Fungi</taxon>
        <taxon>Dikarya</taxon>
        <taxon>Ascomycota</taxon>
        <taxon>Pezizomycotina</taxon>
        <taxon>Sordariomycetes</taxon>
        <taxon>Hypocreomycetidae</taxon>
        <taxon>Hypocreales</taxon>
        <taxon>Nectriaceae</taxon>
        <taxon>Thelonectria</taxon>
    </lineage>
</organism>
<proteinExistence type="predicted"/>
<evidence type="ECO:0000313" key="1">
    <source>
        <dbReference type="EMBL" id="KAH6876723.1"/>
    </source>
</evidence>
<name>A0A9P9AK87_9HYPO</name>
<dbReference type="AlphaFoldDB" id="A0A9P9AK87"/>
<evidence type="ECO:0000313" key="2">
    <source>
        <dbReference type="Proteomes" id="UP000777438"/>
    </source>
</evidence>
<protein>
    <submittedName>
        <fullName evidence="1">Uncharacterized protein</fullName>
    </submittedName>
</protein>
<dbReference type="Gene3D" id="3.40.50.1820">
    <property type="entry name" value="alpha/beta hydrolase"/>
    <property type="match status" value="1"/>
</dbReference>
<dbReference type="InterPro" id="IPR029058">
    <property type="entry name" value="AB_hydrolase_fold"/>
</dbReference>
<comment type="caution">
    <text evidence="1">The sequence shown here is derived from an EMBL/GenBank/DDBJ whole genome shotgun (WGS) entry which is preliminary data.</text>
</comment>
<reference evidence="1 2" key="1">
    <citation type="journal article" date="2021" name="Nat. Commun.">
        <title>Genetic determinants of endophytism in the Arabidopsis root mycobiome.</title>
        <authorList>
            <person name="Mesny F."/>
            <person name="Miyauchi S."/>
            <person name="Thiergart T."/>
            <person name="Pickel B."/>
            <person name="Atanasova L."/>
            <person name="Karlsson M."/>
            <person name="Huettel B."/>
            <person name="Barry K.W."/>
            <person name="Haridas S."/>
            <person name="Chen C."/>
            <person name="Bauer D."/>
            <person name="Andreopoulos W."/>
            <person name="Pangilinan J."/>
            <person name="LaButti K."/>
            <person name="Riley R."/>
            <person name="Lipzen A."/>
            <person name="Clum A."/>
            <person name="Drula E."/>
            <person name="Henrissat B."/>
            <person name="Kohler A."/>
            <person name="Grigoriev I.V."/>
            <person name="Martin F.M."/>
            <person name="Hacquard S."/>
        </authorList>
    </citation>
    <scope>NUCLEOTIDE SEQUENCE [LARGE SCALE GENOMIC DNA]</scope>
    <source>
        <strain evidence="1 2">MPI-CAGE-CH-0241</strain>
    </source>
</reference>
<sequence>MTYLFLYIDASDFEPIVQQLTQAHKLSETASAAEQAGQLERASEYYPRACTVWFLSRYPALISCLKGLQLRGIPIHEEMVPYKHALHPPVVLAMGGLDSWLPELACFTGVLQRCRTGMIIAEVPGTGDSPALADDPLSPDRQWSSLLDWIDDQEAIDSKRVVG</sequence>
<accession>A0A9P9AK87</accession>
<dbReference type="EMBL" id="JAGPYM010000033">
    <property type="protein sequence ID" value="KAH6876723.1"/>
    <property type="molecule type" value="Genomic_DNA"/>
</dbReference>
<dbReference type="Proteomes" id="UP000777438">
    <property type="component" value="Unassembled WGS sequence"/>
</dbReference>
<dbReference type="OrthoDB" id="5409895at2759"/>
<gene>
    <name evidence="1" type="ORF">B0T10DRAFT_532572</name>
</gene>